<dbReference type="Proteomes" id="UP001146067">
    <property type="component" value="Unassembled WGS sequence"/>
</dbReference>
<dbReference type="GO" id="GO:0016787">
    <property type="term" value="F:hydrolase activity"/>
    <property type="evidence" value="ECO:0007669"/>
    <property type="project" value="UniProtKB-KW"/>
</dbReference>
<evidence type="ECO:0000313" key="3">
    <source>
        <dbReference type="Proteomes" id="UP001146067"/>
    </source>
</evidence>
<accession>A0A9X3P919</accession>
<sequence length="233" mass="25047">MDIILIPGFWLDASSWSEITPALEKAGHRTHPLTLPGLESRDADRSGIGRRDHVDAVVAAVDALDGPVVLVGHSAGGAIAHAVADARPDRIARVVYVDSAPLGPGGAVNDELPVVDGEIPLPDWNVFEDEDLVDLDDDLREAFRAKAIPTPRGAAFDKQVLGDERRFDVPITLICCEFSSAMVRAWIEQGVPFVRELAAIKDIAYIDLPTGHWPQFTKPTELADAIVSAVGHA</sequence>
<dbReference type="InterPro" id="IPR000073">
    <property type="entry name" value="AB_hydrolase_1"/>
</dbReference>
<organism evidence="2 3">
    <name type="scientific">Glycomyces luteolus</name>
    <dbReference type="NCBI Taxonomy" id="2670330"/>
    <lineage>
        <taxon>Bacteria</taxon>
        <taxon>Bacillati</taxon>
        <taxon>Actinomycetota</taxon>
        <taxon>Actinomycetes</taxon>
        <taxon>Glycomycetales</taxon>
        <taxon>Glycomycetaceae</taxon>
        <taxon>Glycomyces</taxon>
    </lineage>
</organism>
<keyword evidence="2" id="KW-0378">Hydrolase</keyword>
<dbReference type="InterPro" id="IPR052897">
    <property type="entry name" value="Sec-Metab_Biosynth_Hydrolase"/>
</dbReference>
<dbReference type="EMBL" id="JAPZVP010000003">
    <property type="protein sequence ID" value="MDA1358965.1"/>
    <property type="molecule type" value="Genomic_DNA"/>
</dbReference>
<protein>
    <submittedName>
        <fullName evidence="2">Alpha/beta hydrolase</fullName>
    </submittedName>
</protein>
<dbReference type="SUPFAM" id="SSF53474">
    <property type="entry name" value="alpha/beta-Hydrolases"/>
    <property type="match status" value="1"/>
</dbReference>
<dbReference type="Pfam" id="PF12697">
    <property type="entry name" value="Abhydrolase_6"/>
    <property type="match status" value="1"/>
</dbReference>
<name>A0A9X3P919_9ACTN</name>
<evidence type="ECO:0000259" key="1">
    <source>
        <dbReference type="Pfam" id="PF12697"/>
    </source>
</evidence>
<reference evidence="2" key="1">
    <citation type="submission" date="2022-12" db="EMBL/GenBank/DDBJ databases">
        <title>Gycomyces niveus sp.nov.,a novel actinomycete isolated from soil in Shouguan.</title>
        <authorList>
            <person name="Yang X."/>
        </authorList>
    </citation>
    <scope>NUCLEOTIDE SEQUENCE</scope>
    <source>
        <strain evidence="2">NEAU-A15</strain>
    </source>
</reference>
<feature type="domain" description="AB hydrolase-1" evidence="1">
    <location>
        <begin position="3"/>
        <end position="225"/>
    </location>
</feature>
<dbReference type="PANTHER" id="PTHR37017:SF10">
    <property type="entry name" value="AB HYDROLASE-1 DOMAIN-CONTAINING PROTEIN"/>
    <property type="match status" value="1"/>
</dbReference>
<keyword evidence="3" id="KW-1185">Reference proteome</keyword>
<dbReference type="PANTHER" id="PTHR37017">
    <property type="entry name" value="AB HYDROLASE-1 DOMAIN-CONTAINING PROTEIN-RELATED"/>
    <property type="match status" value="1"/>
</dbReference>
<dbReference type="Gene3D" id="3.40.50.1820">
    <property type="entry name" value="alpha/beta hydrolase"/>
    <property type="match status" value="1"/>
</dbReference>
<dbReference type="InterPro" id="IPR029058">
    <property type="entry name" value="AB_hydrolase_fold"/>
</dbReference>
<dbReference type="AlphaFoldDB" id="A0A9X3P919"/>
<comment type="caution">
    <text evidence="2">The sequence shown here is derived from an EMBL/GenBank/DDBJ whole genome shotgun (WGS) entry which is preliminary data.</text>
</comment>
<dbReference type="RefSeq" id="WP_270108788.1">
    <property type="nucleotide sequence ID" value="NZ_JAPZVP010000003.1"/>
</dbReference>
<gene>
    <name evidence="2" type="ORF">O1R50_04990</name>
</gene>
<evidence type="ECO:0000313" key="2">
    <source>
        <dbReference type="EMBL" id="MDA1358965.1"/>
    </source>
</evidence>
<proteinExistence type="predicted"/>